<proteinExistence type="predicted"/>
<dbReference type="Proteomes" id="UP000265520">
    <property type="component" value="Unassembled WGS sequence"/>
</dbReference>
<dbReference type="EMBL" id="LXQA011008584">
    <property type="protein sequence ID" value="MCI81010.1"/>
    <property type="molecule type" value="Genomic_DNA"/>
</dbReference>
<organism evidence="1 2">
    <name type="scientific">Trifolium medium</name>
    <dbReference type="NCBI Taxonomy" id="97028"/>
    <lineage>
        <taxon>Eukaryota</taxon>
        <taxon>Viridiplantae</taxon>
        <taxon>Streptophyta</taxon>
        <taxon>Embryophyta</taxon>
        <taxon>Tracheophyta</taxon>
        <taxon>Spermatophyta</taxon>
        <taxon>Magnoliopsida</taxon>
        <taxon>eudicotyledons</taxon>
        <taxon>Gunneridae</taxon>
        <taxon>Pentapetalae</taxon>
        <taxon>rosids</taxon>
        <taxon>fabids</taxon>
        <taxon>Fabales</taxon>
        <taxon>Fabaceae</taxon>
        <taxon>Papilionoideae</taxon>
        <taxon>50 kb inversion clade</taxon>
        <taxon>NPAAA clade</taxon>
        <taxon>Hologalegina</taxon>
        <taxon>IRL clade</taxon>
        <taxon>Trifolieae</taxon>
        <taxon>Trifolium</taxon>
    </lineage>
</organism>
<accession>A0A392V3L4</accession>
<evidence type="ECO:0000313" key="2">
    <source>
        <dbReference type="Proteomes" id="UP000265520"/>
    </source>
</evidence>
<dbReference type="AlphaFoldDB" id="A0A392V3L4"/>
<protein>
    <submittedName>
        <fullName evidence="1">Uncharacterized protein</fullName>
    </submittedName>
</protein>
<name>A0A392V3L4_9FABA</name>
<keyword evidence="2" id="KW-1185">Reference proteome</keyword>
<comment type="caution">
    <text evidence="1">The sequence shown here is derived from an EMBL/GenBank/DDBJ whole genome shotgun (WGS) entry which is preliminary data.</text>
</comment>
<reference evidence="1 2" key="1">
    <citation type="journal article" date="2018" name="Front. Plant Sci.">
        <title>Red Clover (Trifolium pratense) and Zigzag Clover (T. medium) - A Picture of Genomic Similarities and Differences.</title>
        <authorList>
            <person name="Dluhosova J."/>
            <person name="Istvanek J."/>
            <person name="Nedelnik J."/>
            <person name="Repkova J."/>
        </authorList>
    </citation>
    <scope>NUCLEOTIDE SEQUENCE [LARGE SCALE GENOMIC DNA]</scope>
    <source>
        <strain evidence="2">cv. 10/8</strain>
        <tissue evidence="1">Leaf</tissue>
    </source>
</reference>
<evidence type="ECO:0000313" key="1">
    <source>
        <dbReference type="EMBL" id="MCI81010.1"/>
    </source>
</evidence>
<feature type="non-terminal residue" evidence="1">
    <location>
        <position position="52"/>
    </location>
</feature>
<sequence>MDDDYNGYGFTDSHSHCQCHYILDDDDDYPPIPGFFVPSFVLDFAKEMIAKS</sequence>